<evidence type="ECO:0000313" key="18">
    <source>
        <dbReference type="EMBL" id="MBV2358823.1"/>
    </source>
</evidence>
<sequence length="637" mass="69232">MGNARNLAFWVVLFFLILALFSLFSGDGTTMQSREASYSEFVRAVEDKSVSSVVIDGEQVRFRTTGGEDFVAVKPEDAAVTDLLIENNVPVSAKSQEQSGFQAFLLSLLPFLLLIGVWIYFMNRMQGGGKGGAMGFGKSKAKLLTEKHGRVTFDDVAGIDEAKEELEEIVEFLRNPQKFSRLGGKIPKGALLVGPPGTGKTLLARAIAGEAGVPFFTISGSDFVEMFVGVGASRVRDMFEQAKKNAPCIVFIDEIDAVGRARGQGYGGGNDEREQTLNQLLVEMDGFEANEGVIIIAATNRRDVLDPALLRPGRFDRQVTVPNPDIKGREKILGVHARKTPLGPDVDLRIIARGTPGFSGADLANLVNEAALMAARVGRRFVTMEDFENAKDKVMMGAERRSMVLTAEQKEKTAYHEAGHAVVGLALPQCDPVYKATIIPRGGALGMVVSLPEIDRLNWHKSECEEKLAMTMAGKAAEIIKYGPENVSNGPAGDIQQASALARAMVLRWGMSDKVGNIDYAEAHEGYQGNTAGLSVSAHTKELIEDEVKRFIQDAYDRAFEILTERKEEWERLAQGLLEYETLTGDEIKRVMRGEPPHSDDVDGSGAAEDDKPSLTAIPKTKPKAKPAGDLEPEPSV</sequence>
<evidence type="ECO:0000256" key="5">
    <source>
        <dbReference type="ARBA" id="ARBA00022692"/>
    </source>
</evidence>
<feature type="region of interest" description="Disordered" evidence="16">
    <location>
        <begin position="590"/>
        <end position="637"/>
    </location>
</feature>
<dbReference type="EC" id="3.4.24.-" evidence="14"/>
<keyword evidence="13 14" id="KW-0472">Membrane</keyword>
<dbReference type="InterPro" id="IPR041569">
    <property type="entry name" value="AAA_lid_3"/>
</dbReference>
<dbReference type="PANTHER" id="PTHR23076">
    <property type="entry name" value="METALLOPROTEASE M41 FTSH"/>
    <property type="match status" value="1"/>
</dbReference>
<evidence type="ECO:0000256" key="2">
    <source>
        <dbReference type="ARBA" id="ARBA00010044"/>
    </source>
</evidence>
<dbReference type="NCBIfam" id="TIGR01241">
    <property type="entry name" value="FtsH_fam"/>
    <property type="match status" value="1"/>
</dbReference>
<comment type="subunit">
    <text evidence="14">Homohexamer.</text>
</comment>
<evidence type="ECO:0000256" key="12">
    <source>
        <dbReference type="ARBA" id="ARBA00023049"/>
    </source>
</evidence>
<evidence type="ECO:0000259" key="17">
    <source>
        <dbReference type="SMART" id="SM00382"/>
    </source>
</evidence>
<comment type="cofactor">
    <cofactor evidence="14">
        <name>Zn(2+)</name>
        <dbReference type="ChEBI" id="CHEBI:29105"/>
    </cofactor>
    <text evidence="14">Binds 1 zinc ion per subunit.</text>
</comment>
<comment type="similarity">
    <text evidence="2 14">In the C-terminal section; belongs to the peptidase M41 family.</text>
</comment>
<keyword evidence="8 14" id="KW-0378">Hydrolase</keyword>
<evidence type="ECO:0000256" key="10">
    <source>
        <dbReference type="ARBA" id="ARBA00022840"/>
    </source>
</evidence>
<feature type="binding site" evidence="14">
    <location>
        <position position="416"/>
    </location>
    <ligand>
        <name>Zn(2+)</name>
        <dbReference type="ChEBI" id="CHEBI:29105"/>
        <note>catalytic</note>
    </ligand>
</feature>
<dbReference type="Proteomes" id="UP001166293">
    <property type="component" value="Unassembled WGS sequence"/>
</dbReference>
<dbReference type="SMART" id="SM00382">
    <property type="entry name" value="AAA"/>
    <property type="match status" value="1"/>
</dbReference>
<comment type="similarity">
    <text evidence="15">Belongs to the AAA ATPase family.</text>
</comment>
<dbReference type="Pfam" id="PF00004">
    <property type="entry name" value="AAA"/>
    <property type="match status" value="1"/>
</dbReference>
<feature type="domain" description="AAA+ ATPase" evidence="17">
    <location>
        <begin position="186"/>
        <end position="325"/>
    </location>
</feature>
<evidence type="ECO:0000256" key="8">
    <source>
        <dbReference type="ARBA" id="ARBA00022801"/>
    </source>
</evidence>
<comment type="function">
    <text evidence="14">Acts as a processive, ATP-dependent zinc metallopeptidase for both cytoplasmic and membrane proteins. Plays a role in the quality control of integral membrane proteins.</text>
</comment>
<dbReference type="HAMAP" id="MF_01458">
    <property type="entry name" value="FtsH"/>
    <property type="match status" value="1"/>
</dbReference>
<keyword evidence="11 14" id="KW-1133">Transmembrane helix</keyword>
<comment type="caution">
    <text evidence="18">The sequence shown here is derived from an EMBL/GenBank/DDBJ whole genome shotgun (WGS) entry which is preliminary data.</text>
</comment>
<feature type="transmembrane region" description="Helical" evidence="14">
    <location>
        <begin position="101"/>
        <end position="121"/>
    </location>
</feature>
<dbReference type="EMBL" id="JAHRWL010000001">
    <property type="protein sequence ID" value="MBV2358823.1"/>
    <property type="molecule type" value="Genomic_DNA"/>
</dbReference>
<dbReference type="Pfam" id="PF17862">
    <property type="entry name" value="AAA_lid_3"/>
    <property type="match status" value="1"/>
</dbReference>
<evidence type="ECO:0000256" key="7">
    <source>
        <dbReference type="ARBA" id="ARBA00022741"/>
    </source>
</evidence>
<keyword evidence="7 14" id="KW-0547">Nucleotide-binding</keyword>
<reference evidence="18" key="1">
    <citation type="submission" date="2021-06" db="EMBL/GenBank/DDBJ databases">
        <title>Thalassococcus sp. CAU 1522 isolated from sea sand, Republic of Korea.</title>
        <authorList>
            <person name="Kim W."/>
        </authorList>
    </citation>
    <scope>NUCLEOTIDE SEQUENCE</scope>
    <source>
        <strain evidence="18">CAU 1522</strain>
    </source>
</reference>
<comment type="subcellular location">
    <subcellularLocation>
        <location evidence="14">Cell membrane</location>
        <topology evidence="14">Multi-pass membrane protein</topology>
        <orientation evidence="14">Cytoplasmic side</orientation>
    </subcellularLocation>
    <subcellularLocation>
        <location evidence="1">Membrane</location>
    </subcellularLocation>
</comment>
<dbReference type="InterPro" id="IPR005936">
    <property type="entry name" value="FtsH"/>
</dbReference>
<feature type="transmembrane region" description="Helical" evidence="14">
    <location>
        <begin position="7"/>
        <end position="24"/>
    </location>
</feature>
<evidence type="ECO:0000256" key="11">
    <source>
        <dbReference type="ARBA" id="ARBA00022989"/>
    </source>
</evidence>
<evidence type="ECO:0000256" key="14">
    <source>
        <dbReference type="HAMAP-Rule" id="MF_01458"/>
    </source>
</evidence>
<dbReference type="Pfam" id="PF01434">
    <property type="entry name" value="Peptidase_M41"/>
    <property type="match status" value="1"/>
</dbReference>
<protein>
    <recommendedName>
        <fullName evidence="14">ATP-dependent zinc metalloprotease FtsH</fullName>
        <ecNumber evidence="14">3.4.24.-</ecNumber>
    </recommendedName>
</protein>
<evidence type="ECO:0000256" key="6">
    <source>
        <dbReference type="ARBA" id="ARBA00022723"/>
    </source>
</evidence>
<feature type="active site" evidence="14">
    <location>
        <position position="417"/>
    </location>
</feature>
<keyword evidence="3 14" id="KW-1003">Cell membrane</keyword>
<keyword evidence="12 14" id="KW-0482">Metalloprotease</keyword>
<evidence type="ECO:0000313" key="19">
    <source>
        <dbReference type="Proteomes" id="UP001166293"/>
    </source>
</evidence>
<dbReference type="PANTHER" id="PTHR23076:SF97">
    <property type="entry name" value="ATP-DEPENDENT ZINC METALLOPROTEASE YME1L1"/>
    <property type="match status" value="1"/>
</dbReference>
<evidence type="ECO:0000256" key="3">
    <source>
        <dbReference type="ARBA" id="ARBA00022475"/>
    </source>
</evidence>
<evidence type="ECO:0000256" key="15">
    <source>
        <dbReference type="RuleBase" id="RU003651"/>
    </source>
</evidence>
<evidence type="ECO:0000256" key="1">
    <source>
        <dbReference type="ARBA" id="ARBA00004370"/>
    </source>
</evidence>
<dbReference type="InterPro" id="IPR003959">
    <property type="entry name" value="ATPase_AAA_core"/>
</dbReference>
<evidence type="ECO:0000256" key="9">
    <source>
        <dbReference type="ARBA" id="ARBA00022833"/>
    </source>
</evidence>
<dbReference type="InterPro" id="IPR000642">
    <property type="entry name" value="Peptidase_M41"/>
</dbReference>
<feature type="binding site" evidence="14">
    <location>
        <position position="420"/>
    </location>
    <ligand>
        <name>Zn(2+)</name>
        <dbReference type="ChEBI" id="CHEBI:29105"/>
        <note>catalytic</note>
    </ligand>
</feature>
<dbReference type="GO" id="GO:0008237">
    <property type="term" value="F:metallopeptidase activity"/>
    <property type="evidence" value="ECO:0007669"/>
    <property type="project" value="UniProtKB-KW"/>
</dbReference>
<evidence type="ECO:0000256" key="13">
    <source>
        <dbReference type="ARBA" id="ARBA00023136"/>
    </source>
</evidence>
<feature type="compositionally biased region" description="Basic and acidic residues" evidence="16">
    <location>
        <begin position="590"/>
        <end position="601"/>
    </location>
</feature>
<keyword evidence="19" id="KW-1185">Reference proteome</keyword>
<accession>A0ABS6N474</accession>
<name>A0ABS6N474_9RHOB</name>
<organism evidence="18 19">
    <name type="scientific">Thalassococcus arenae</name>
    <dbReference type="NCBI Taxonomy" id="2851652"/>
    <lineage>
        <taxon>Bacteria</taxon>
        <taxon>Pseudomonadati</taxon>
        <taxon>Pseudomonadota</taxon>
        <taxon>Alphaproteobacteria</taxon>
        <taxon>Rhodobacterales</taxon>
        <taxon>Roseobacteraceae</taxon>
        <taxon>Thalassococcus</taxon>
    </lineage>
</organism>
<dbReference type="InterPro" id="IPR003593">
    <property type="entry name" value="AAA+_ATPase"/>
</dbReference>
<feature type="binding site" evidence="14">
    <location>
        <position position="494"/>
    </location>
    <ligand>
        <name>Zn(2+)</name>
        <dbReference type="ChEBI" id="CHEBI:29105"/>
        <note>catalytic</note>
    </ligand>
</feature>
<dbReference type="InterPro" id="IPR011546">
    <property type="entry name" value="Pept_M41_FtsH_extracell"/>
</dbReference>
<evidence type="ECO:0000256" key="4">
    <source>
        <dbReference type="ARBA" id="ARBA00022670"/>
    </source>
</evidence>
<feature type="binding site" evidence="14">
    <location>
        <begin position="194"/>
        <end position="201"/>
    </location>
    <ligand>
        <name>ATP</name>
        <dbReference type="ChEBI" id="CHEBI:30616"/>
    </ligand>
</feature>
<evidence type="ECO:0000256" key="16">
    <source>
        <dbReference type="SAM" id="MobiDB-lite"/>
    </source>
</evidence>
<proteinExistence type="inferred from homology"/>
<dbReference type="RefSeq" id="WP_217776672.1">
    <property type="nucleotide sequence ID" value="NZ_JAHRWL010000001.1"/>
</dbReference>
<keyword evidence="10 14" id="KW-0067">ATP-binding</keyword>
<keyword evidence="6 14" id="KW-0479">Metal-binding</keyword>
<comment type="similarity">
    <text evidence="14">In the central section; belongs to the AAA ATPase family.</text>
</comment>
<dbReference type="InterPro" id="IPR003960">
    <property type="entry name" value="ATPase_AAA_CS"/>
</dbReference>
<gene>
    <name evidence="14 18" type="primary">ftsH</name>
    <name evidence="18" type="ORF">KUH32_03475</name>
</gene>
<dbReference type="Pfam" id="PF06480">
    <property type="entry name" value="FtsH_ext"/>
    <property type="match status" value="1"/>
</dbReference>
<dbReference type="PROSITE" id="PS00674">
    <property type="entry name" value="AAA"/>
    <property type="match status" value="1"/>
</dbReference>
<keyword evidence="4 14" id="KW-0645">Protease</keyword>
<dbReference type="CDD" id="cd19501">
    <property type="entry name" value="RecA-like_FtsH"/>
    <property type="match status" value="1"/>
</dbReference>
<keyword evidence="5 14" id="KW-0812">Transmembrane</keyword>
<keyword evidence="9 14" id="KW-0862">Zinc</keyword>